<accession>A0A6A6TB58</accession>
<feature type="compositionally biased region" description="Polar residues" evidence="1">
    <location>
        <begin position="298"/>
        <end position="321"/>
    </location>
</feature>
<gene>
    <name evidence="2" type="ORF">K491DRAFT_677641</name>
</gene>
<sequence length="483" mass="53264">MDPVTIISLGGACSGLVNKCGSVVKTLHNLIEAYKYADLSIMSLSEECANIQFAYSHVEQWASQDPTGSHNLGPFLNRLQQTMQSGQLVFSALEEDLKRLVPKTSSLRRRATLVWHEALFDSHRIRLRGQAASLHLLLTVISMRLDDDSLKVLQTQEHIFKDADESARSITPSQMSTHRIITGDDSASVIDPDSCWQPFMFDKELFASHVYQRSYRQVVIDRSMHSTAVKRPKSVASISTVFHVHPGTRLSGRWSLGQHSVRSFRMNKSHSTGSSLRRHSASESEKTQAELLLDETRSGSIQGSSDGRVANMTTSGNSTQPIDYPFRTPMDEATWEVYLNFENMVSSMTALLSSNVKPTKSSLTTALRALVSRMLSITNMPTIVACGSPPSKPTTCRAVSMVTTLLSQGADSSATVVRGVESSSSQVLSFMAPMSIALVIYRIQKAAVPVRRSPPWHLLRWKVVAPRSSSYWTMAPGSSGRTP</sequence>
<evidence type="ECO:0008006" key="4">
    <source>
        <dbReference type="Google" id="ProtNLM"/>
    </source>
</evidence>
<dbReference type="OrthoDB" id="341259at2759"/>
<evidence type="ECO:0000256" key="1">
    <source>
        <dbReference type="SAM" id="MobiDB-lite"/>
    </source>
</evidence>
<keyword evidence="3" id="KW-1185">Reference proteome</keyword>
<feature type="region of interest" description="Disordered" evidence="1">
    <location>
        <begin position="265"/>
        <end position="324"/>
    </location>
</feature>
<dbReference type="EMBL" id="MU004330">
    <property type="protein sequence ID" value="KAF2657010.1"/>
    <property type="molecule type" value="Genomic_DNA"/>
</dbReference>
<evidence type="ECO:0000313" key="2">
    <source>
        <dbReference type="EMBL" id="KAF2657010.1"/>
    </source>
</evidence>
<dbReference type="Proteomes" id="UP000799324">
    <property type="component" value="Unassembled WGS sequence"/>
</dbReference>
<name>A0A6A6TB58_9PLEO</name>
<dbReference type="AlphaFoldDB" id="A0A6A6TB58"/>
<proteinExistence type="predicted"/>
<evidence type="ECO:0000313" key="3">
    <source>
        <dbReference type="Proteomes" id="UP000799324"/>
    </source>
</evidence>
<reference evidence="2" key="1">
    <citation type="journal article" date="2020" name="Stud. Mycol.">
        <title>101 Dothideomycetes genomes: a test case for predicting lifestyles and emergence of pathogens.</title>
        <authorList>
            <person name="Haridas S."/>
            <person name="Albert R."/>
            <person name="Binder M."/>
            <person name="Bloem J."/>
            <person name="Labutti K."/>
            <person name="Salamov A."/>
            <person name="Andreopoulos B."/>
            <person name="Baker S."/>
            <person name="Barry K."/>
            <person name="Bills G."/>
            <person name="Bluhm B."/>
            <person name="Cannon C."/>
            <person name="Castanera R."/>
            <person name="Culley D."/>
            <person name="Daum C."/>
            <person name="Ezra D."/>
            <person name="Gonzalez J."/>
            <person name="Henrissat B."/>
            <person name="Kuo A."/>
            <person name="Liang C."/>
            <person name="Lipzen A."/>
            <person name="Lutzoni F."/>
            <person name="Magnuson J."/>
            <person name="Mondo S."/>
            <person name="Nolan M."/>
            <person name="Ohm R."/>
            <person name="Pangilinan J."/>
            <person name="Park H.-J."/>
            <person name="Ramirez L."/>
            <person name="Alfaro M."/>
            <person name="Sun H."/>
            <person name="Tritt A."/>
            <person name="Yoshinaga Y."/>
            <person name="Zwiers L.-H."/>
            <person name="Turgeon B."/>
            <person name="Goodwin S."/>
            <person name="Spatafora J."/>
            <person name="Crous P."/>
            <person name="Grigoriev I."/>
        </authorList>
    </citation>
    <scope>NUCLEOTIDE SEQUENCE</scope>
    <source>
        <strain evidence="2">CBS 122681</strain>
    </source>
</reference>
<protein>
    <recommendedName>
        <fullName evidence="4">Fungal N-terminal domain-containing protein</fullName>
    </recommendedName>
</protein>
<organism evidence="2 3">
    <name type="scientific">Lophiostoma macrostomum CBS 122681</name>
    <dbReference type="NCBI Taxonomy" id="1314788"/>
    <lineage>
        <taxon>Eukaryota</taxon>
        <taxon>Fungi</taxon>
        <taxon>Dikarya</taxon>
        <taxon>Ascomycota</taxon>
        <taxon>Pezizomycotina</taxon>
        <taxon>Dothideomycetes</taxon>
        <taxon>Pleosporomycetidae</taxon>
        <taxon>Pleosporales</taxon>
        <taxon>Lophiostomataceae</taxon>
        <taxon>Lophiostoma</taxon>
    </lineage>
</organism>